<name>A0A4V2JAS2_9FLAO</name>
<dbReference type="Pfam" id="PF13155">
    <property type="entry name" value="Toprim_2"/>
    <property type="match status" value="1"/>
</dbReference>
<dbReference type="CDD" id="cd01029">
    <property type="entry name" value="TOPRIM_primases"/>
    <property type="match status" value="1"/>
</dbReference>
<dbReference type="Proteomes" id="UP000292372">
    <property type="component" value="Unassembled WGS sequence"/>
</dbReference>
<dbReference type="EMBL" id="SIRS01000005">
    <property type="protein sequence ID" value="TBN14398.1"/>
    <property type="molecule type" value="Genomic_DNA"/>
</dbReference>
<dbReference type="AlphaFoldDB" id="A0A4V2JAS2"/>
<comment type="caution">
    <text evidence="1">The sequence shown here is derived from an EMBL/GenBank/DDBJ whole genome shotgun (WGS) entry which is preliminary data.</text>
</comment>
<reference evidence="1 2" key="1">
    <citation type="journal article" date="2015" name="Int. J. Syst. Evol. Microbiol.">
        <title>Hyunsoonleella pacifica sp. nov., isolated from seawater of South Pacific Gyre.</title>
        <authorList>
            <person name="Gao X."/>
            <person name="Zhang Z."/>
            <person name="Dai X."/>
            <person name="Zhang X.H."/>
        </authorList>
    </citation>
    <scope>NUCLEOTIDE SEQUENCE [LARGE SCALE GENOMIC DNA]</scope>
    <source>
        <strain evidence="1 2">SW033</strain>
    </source>
</reference>
<gene>
    <name evidence="1" type="ORF">EYD46_12550</name>
</gene>
<sequence>MANISYNNNPQHYKRLIEKINDEINFSGYLLNSGFKLLKKSAGSMEFIQNDDRIVVLTSRQPATYFNRNDSNDKGRFFKFIRQRSANFYEAVKDGLSAINRDYEYQEVLPEKPKSTSRSIEENYNIVALENPSYLVKERAINLETLNSNAFKGRVFNAYHFRDTGGRIPNIAFPKYDLNNKRVNYIIYNKPYKDKDTGEEKKFRLVLNKKDAFLFHSNFPKNGIHRIILGESGIDLLSFHELNGKEGDFYISLGGNIYQEKINFLSQLVAPIIEKNNVELVSAFDNDKAGHEYDVLVFTKMINQYAKDKYVECSFKNGIVELRIHYNQKAIAELGLDSKKIGEALTISPVLSKSIRQTMFSDKLMYEFNLQDLMKLNYKSFQNTNGLKLFMLAVNETFLPFRTDVLKSHSNDWNQDLMDSKKKVSIKK</sequence>
<dbReference type="InterPro" id="IPR034154">
    <property type="entry name" value="TOPRIM_DnaG/twinkle"/>
</dbReference>
<evidence type="ECO:0000313" key="2">
    <source>
        <dbReference type="Proteomes" id="UP000292372"/>
    </source>
</evidence>
<organism evidence="1 2">
    <name type="scientific">Hyunsoonleella pacifica</name>
    <dbReference type="NCBI Taxonomy" id="1080224"/>
    <lineage>
        <taxon>Bacteria</taxon>
        <taxon>Pseudomonadati</taxon>
        <taxon>Bacteroidota</taxon>
        <taxon>Flavobacteriia</taxon>
        <taxon>Flavobacteriales</taxon>
        <taxon>Flavobacteriaceae</taxon>
    </lineage>
</organism>
<proteinExistence type="predicted"/>
<keyword evidence="2" id="KW-1185">Reference proteome</keyword>
<dbReference type="OrthoDB" id="1032058at2"/>
<evidence type="ECO:0000313" key="1">
    <source>
        <dbReference type="EMBL" id="TBN14398.1"/>
    </source>
</evidence>
<dbReference type="RefSeq" id="WP_130937519.1">
    <property type="nucleotide sequence ID" value="NZ_BMEE01000002.1"/>
</dbReference>
<accession>A0A4V2JAS2</accession>
<evidence type="ECO:0008006" key="3">
    <source>
        <dbReference type="Google" id="ProtNLM"/>
    </source>
</evidence>
<protein>
    <recommendedName>
        <fullName evidence="3">DUF3991 domain-containing protein</fullName>
    </recommendedName>
</protein>